<name>A0A1M6KF74_9CLOT</name>
<protein>
    <submittedName>
        <fullName evidence="1">Putative ATP-dependent Lon protease</fullName>
    </submittedName>
</protein>
<keyword evidence="1" id="KW-0645">Protease</keyword>
<organism evidence="1 2">
    <name type="scientific">Hathewaya proteolytica DSM 3090</name>
    <dbReference type="NCBI Taxonomy" id="1121331"/>
    <lineage>
        <taxon>Bacteria</taxon>
        <taxon>Bacillati</taxon>
        <taxon>Bacillota</taxon>
        <taxon>Clostridia</taxon>
        <taxon>Eubacteriales</taxon>
        <taxon>Clostridiaceae</taxon>
        <taxon>Hathewaya</taxon>
    </lineage>
</organism>
<dbReference type="AlphaFoldDB" id="A0A1M6KF74"/>
<evidence type="ECO:0000313" key="2">
    <source>
        <dbReference type="Proteomes" id="UP000183952"/>
    </source>
</evidence>
<gene>
    <name evidence="1" type="ORF">SAMN02745248_00450</name>
</gene>
<sequence length="105" mass="12335">MLQTYMGPGNFARNNMRVEGKVLIVFIGNINNQFQKWGQGGNLFMTLADELQTPTIIDRFHYYLPGWEMAKMKTENYSSDYESISDYFSKILHDFRKRGYADIMD</sequence>
<dbReference type="Proteomes" id="UP000183952">
    <property type="component" value="Unassembled WGS sequence"/>
</dbReference>
<reference evidence="1 2" key="1">
    <citation type="submission" date="2016-11" db="EMBL/GenBank/DDBJ databases">
        <authorList>
            <person name="Jaros S."/>
            <person name="Januszkiewicz K."/>
            <person name="Wedrychowicz H."/>
        </authorList>
    </citation>
    <scope>NUCLEOTIDE SEQUENCE [LARGE SCALE GENOMIC DNA]</scope>
    <source>
        <strain evidence="1 2">DSM 3090</strain>
    </source>
</reference>
<proteinExistence type="predicted"/>
<keyword evidence="1" id="KW-0378">Hydrolase</keyword>
<evidence type="ECO:0000313" key="1">
    <source>
        <dbReference type="EMBL" id="SHJ57651.1"/>
    </source>
</evidence>
<accession>A0A1M6KF74</accession>
<dbReference type="GO" id="GO:0008233">
    <property type="term" value="F:peptidase activity"/>
    <property type="evidence" value="ECO:0007669"/>
    <property type="project" value="UniProtKB-KW"/>
</dbReference>
<dbReference type="EMBL" id="FRAD01000004">
    <property type="protein sequence ID" value="SHJ57651.1"/>
    <property type="molecule type" value="Genomic_DNA"/>
</dbReference>
<dbReference type="OrthoDB" id="5297084at2"/>
<dbReference type="GO" id="GO:0006508">
    <property type="term" value="P:proteolysis"/>
    <property type="evidence" value="ECO:0007669"/>
    <property type="project" value="UniProtKB-KW"/>
</dbReference>
<dbReference type="STRING" id="1121331.SAMN02745248_00450"/>
<dbReference type="InterPro" id="IPR014061">
    <property type="entry name" value="BrxL-like"/>
</dbReference>
<keyword evidence="2" id="KW-1185">Reference proteome</keyword>
<dbReference type="Pfam" id="PF13337">
    <property type="entry name" value="BrxL_ATPase"/>
    <property type="match status" value="1"/>
</dbReference>